<dbReference type="InParanoid" id="A0A5J5ENP5"/>
<dbReference type="GO" id="GO:0061709">
    <property type="term" value="P:reticulophagy"/>
    <property type="evidence" value="ECO:0007669"/>
    <property type="project" value="TreeGrafter"/>
</dbReference>
<keyword evidence="11" id="KW-0333">Golgi apparatus</keyword>
<feature type="compositionally biased region" description="Polar residues" evidence="20">
    <location>
        <begin position="722"/>
        <end position="732"/>
    </location>
</feature>
<evidence type="ECO:0000256" key="3">
    <source>
        <dbReference type="ARBA" id="ARBA00004511"/>
    </source>
</evidence>
<feature type="transmembrane region" description="Helical" evidence="19">
    <location>
        <begin position="632"/>
        <end position="653"/>
    </location>
</feature>
<evidence type="ECO:0000256" key="7">
    <source>
        <dbReference type="ARBA" id="ARBA00022448"/>
    </source>
</evidence>
<evidence type="ECO:0000256" key="10">
    <source>
        <dbReference type="ARBA" id="ARBA00023006"/>
    </source>
</evidence>
<comment type="similarity">
    <text evidence="5 19">Belongs to the ATG9 family.</text>
</comment>
<gene>
    <name evidence="21" type="ORF">FN846DRAFT_199208</name>
</gene>
<dbReference type="GO" id="GO:0034497">
    <property type="term" value="P:protein localization to phagophore assembly site"/>
    <property type="evidence" value="ECO:0007669"/>
    <property type="project" value="TreeGrafter"/>
</dbReference>
<dbReference type="GO" id="GO:0030659">
    <property type="term" value="C:cytoplasmic vesicle membrane"/>
    <property type="evidence" value="ECO:0007669"/>
    <property type="project" value="UniProtKB-SubCell"/>
</dbReference>
<reference evidence="21 22" key="1">
    <citation type="submission" date="2019-09" db="EMBL/GenBank/DDBJ databases">
        <title>Draft genome of the ectomycorrhizal ascomycete Sphaerosporella brunnea.</title>
        <authorList>
            <consortium name="DOE Joint Genome Institute"/>
            <person name="Benucci G.M."/>
            <person name="Marozzi G."/>
            <person name="Antonielli L."/>
            <person name="Sanchez S."/>
            <person name="Marco P."/>
            <person name="Wang X."/>
            <person name="Falini L.B."/>
            <person name="Barry K."/>
            <person name="Haridas S."/>
            <person name="Lipzen A."/>
            <person name="Labutti K."/>
            <person name="Grigoriev I.V."/>
            <person name="Murat C."/>
            <person name="Martin F."/>
            <person name="Albertini E."/>
            <person name="Donnini D."/>
            <person name="Bonito G."/>
        </authorList>
    </citation>
    <scope>NUCLEOTIDE SEQUENCE [LARGE SCALE GENOMIC DNA]</scope>
    <source>
        <strain evidence="21 22">Sb_GMNB300</strain>
    </source>
</reference>
<feature type="region of interest" description="Disordered" evidence="20">
    <location>
        <begin position="79"/>
        <end position="155"/>
    </location>
</feature>
<accession>A0A5J5ENP5</accession>
<dbReference type="GO" id="GO:0005776">
    <property type="term" value="C:autophagosome"/>
    <property type="evidence" value="ECO:0007669"/>
    <property type="project" value="TreeGrafter"/>
</dbReference>
<evidence type="ECO:0000313" key="22">
    <source>
        <dbReference type="Proteomes" id="UP000326924"/>
    </source>
</evidence>
<keyword evidence="13 19" id="KW-0472">Membrane</keyword>
<comment type="function">
    <text evidence="19">Phospholipid scramblase involved in autophagy. Cycles between the preautophagosomal structure/phagophore assembly site (PAS) and the cytoplasmic vesicle pool and supplies membrane for the growing autophagosome. Lipid scramblase activity plays a key role in preautophagosomal structure/phagophore assembly by distributing the phospholipids that arrive through ATG2 from the cytoplasmic to the luminal leaflet of the bilayer, thereby driving autophagosomal membrane expansion.</text>
</comment>
<comment type="catalytic activity">
    <reaction evidence="16">
        <text>a 1,2-diacyl-sn-glycero-3-phosphoethanolamine(in) = a 1,2-diacyl-sn-glycero-3-phosphoethanolamine(out)</text>
        <dbReference type="Rhea" id="RHEA:38895"/>
        <dbReference type="ChEBI" id="CHEBI:64612"/>
    </reaction>
</comment>
<dbReference type="GO" id="GO:0034727">
    <property type="term" value="P:piecemeal microautophagy of the nucleus"/>
    <property type="evidence" value="ECO:0007669"/>
    <property type="project" value="TreeGrafter"/>
</dbReference>
<dbReference type="EMBL" id="VXIS01000178">
    <property type="protein sequence ID" value="KAA8898821.1"/>
    <property type="molecule type" value="Genomic_DNA"/>
</dbReference>
<keyword evidence="8 19" id="KW-0812">Transmembrane</keyword>
<evidence type="ECO:0000256" key="8">
    <source>
        <dbReference type="ARBA" id="ARBA00022692"/>
    </source>
</evidence>
<evidence type="ECO:0000256" key="15">
    <source>
        <dbReference type="ARBA" id="ARBA00024479"/>
    </source>
</evidence>
<keyword evidence="22" id="KW-1185">Reference proteome</keyword>
<dbReference type="FunCoup" id="A0A5J5ENP5">
    <property type="interactions" value="230"/>
</dbReference>
<evidence type="ECO:0000313" key="21">
    <source>
        <dbReference type="EMBL" id="KAA8898821.1"/>
    </source>
</evidence>
<name>A0A5J5ENP5_9PEZI</name>
<keyword evidence="10 19" id="KW-0072">Autophagy</keyword>
<keyword evidence="9 19" id="KW-1133">Transmembrane helix</keyword>
<comment type="catalytic activity">
    <reaction evidence="15">
        <text>a 1,2-diacyl-sn-glycero-3-phospho-L-serine(in) = a 1,2-diacyl-sn-glycero-3-phospho-L-serine(out)</text>
        <dbReference type="Rhea" id="RHEA:38663"/>
        <dbReference type="ChEBI" id="CHEBI:57262"/>
    </reaction>
</comment>
<dbReference type="PANTHER" id="PTHR13038:SF10">
    <property type="entry name" value="AUTOPHAGY-RELATED PROTEIN 9"/>
    <property type="match status" value="1"/>
</dbReference>
<organism evidence="21 22">
    <name type="scientific">Sphaerosporella brunnea</name>
    <dbReference type="NCBI Taxonomy" id="1250544"/>
    <lineage>
        <taxon>Eukaryota</taxon>
        <taxon>Fungi</taxon>
        <taxon>Dikarya</taxon>
        <taxon>Ascomycota</taxon>
        <taxon>Pezizomycotina</taxon>
        <taxon>Pezizomycetes</taxon>
        <taxon>Pezizales</taxon>
        <taxon>Pyronemataceae</taxon>
        <taxon>Sphaerosporella</taxon>
    </lineage>
</organism>
<evidence type="ECO:0000256" key="9">
    <source>
        <dbReference type="ARBA" id="ARBA00022989"/>
    </source>
</evidence>
<evidence type="ECO:0000256" key="1">
    <source>
        <dbReference type="ARBA" id="ARBA00004439"/>
    </source>
</evidence>
<sequence>MTSRLLSQIFDRNSASIYETLREHDAAMDSDSDLDDVEERAGLCLIAGGVNDGDQSEMGDESTIFQMRDHPATVPERHRPRFFPALSGPSARGNRFTPQARYHDDEDNTDVPQSLLFESGGSPSRSRRQIFPPEDSVLEPSASITGEPGPSTLKNRRLEEQWNAATAAADYDRAAPRKPVPPARWTVSAKERALWKWANVENLDNFLQDVYIYYVGKGIYNIMLTRLLNLLTVVFVVGFSTFLGFCVDYNAIHTHQKLSEITKKHCMSEMSATATMVQWMISFFCIYKFVSYTMDVRRLIDMYNFYTHLLGIPDSDMQTISWQEVVARLMVLRDANPYTSDSQGTKNKGWTNASKQRMDAHDICNRLMRRENYLIALFNKEILDLTVPLPFFRNRGPMLTRTLEWNLSQCILDFAFTDQGQFRPLFLNASHRKALSDGLRRRFVFAAVMNAIFAPFIASYFLVLFLLRNLHDFIKTPARIGHRQYTPLAEWKFREFNELWHLFQMRINMSYPAAEVYVDQFPKEKTAQAARFVSFVASALLGVLVVGSLIDSELLKNFKIVGEVNAVTCIGILTTIVAVSRGMLQDDYAVYDPEWSITNVIQHTHYMPDSWKDKLHSDDVKREFMQLYTMKLTIFLEELLSVFFTPFILYFSLPKCSDRIIDFFREFTVHIDGVGYVCSFGMFDFKKPGQQNAGDLREEYFATKDNKMLASYLGFMDQYHPTNKTGKRQQPTHPFMVSPTLGGENTAAAGHWPQNRRGPQDQRAPNLAQSMFRGDMSRMQSSVMMRSSLLDHHHQPARNPRAPGRFQDTSLREDEEDSPDGFPSNLGDSFVSQGVEDTRATMRRSEGEDKPVSGAGVLGLLNQFVVAHEGGARPGGAVV</sequence>
<dbReference type="Pfam" id="PF04109">
    <property type="entry name" value="ATG9"/>
    <property type="match status" value="1"/>
</dbReference>
<feature type="transmembrane region" description="Helical" evidence="19">
    <location>
        <begin position="443"/>
        <end position="467"/>
    </location>
</feature>
<keyword evidence="7 19" id="KW-0813">Transport</keyword>
<dbReference type="GO" id="GO:0006869">
    <property type="term" value="P:lipid transport"/>
    <property type="evidence" value="ECO:0007669"/>
    <property type="project" value="UniProtKB-KW"/>
</dbReference>
<keyword evidence="14" id="KW-0968">Cytoplasmic vesicle</keyword>
<comment type="catalytic activity">
    <reaction evidence="17">
        <text>a 1,2-diacyl-sn-glycero-3-phospho-(1D-myo-inositol-3-phosphate)(in) = a 1,2-diacyl-sn-glycero-3-phospho-(1D-myo-inositol-3-phosphate)(out)</text>
        <dbReference type="Rhea" id="RHEA:67920"/>
        <dbReference type="ChEBI" id="CHEBI:58088"/>
    </reaction>
</comment>
<evidence type="ECO:0000256" key="4">
    <source>
        <dbReference type="ARBA" id="ARBA00004653"/>
    </source>
</evidence>
<evidence type="ECO:0000256" key="5">
    <source>
        <dbReference type="ARBA" id="ARBA00006185"/>
    </source>
</evidence>
<comment type="catalytic activity">
    <reaction evidence="18">
        <text>a 1,2-diacyl-sn-glycero-3-phosphocholine(in) = a 1,2-diacyl-sn-glycero-3-phosphocholine(out)</text>
        <dbReference type="Rhea" id="RHEA:38571"/>
        <dbReference type="ChEBI" id="CHEBI:57643"/>
    </reaction>
</comment>
<dbReference type="GO" id="GO:0034045">
    <property type="term" value="C:phagophore assembly site membrane"/>
    <property type="evidence" value="ECO:0007669"/>
    <property type="project" value="UniProtKB-SubCell"/>
</dbReference>
<dbReference type="GO" id="GO:0000139">
    <property type="term" value="C:Golgi membrane"/>
    <property type="evidence" value="ECO:0007669"/>
    <property type="project" value="UniProtKB-SubCell"/>
</dbReference>
<evidence type="ECO:0000256" key="6">
    <source>
        <dbReference type="ARBA" id="ARBA00018074"/>
    </source>
</evidence>
<evidence type="ECO:0000256" key="18">
    <source>
        <dbReference type="ARBA" id="ARBA00024631"/>
    </source>
</evidence>
<dbReference type="GO" id="GO:0005789">
    <property type="term" value="C:endoplasmic reticulum membrane"/>
    <property type="evidence" value="ECO:0007669"/>
    <property type="project" value="UniProtKB-SubCell"/>
</dbReference>
<feature type="region of interest" description="Disordered" evidence="20">
    <location>
        <begin position="722"/>
        <end position="765"/>
    </location>
</feature>
<dbReference type="GO" id="GO:0000422">
    <property type="term" value="P:autophagy of mitochondrion"/>
    <property type="evidence" value="ECO:0007669"/>
    <property type="project" value="TreeGrafter"/>
</dbReference>
<dbReference type="PANTHER" id="PTHR13038">
    <property type="entry name" value="APG9 AUTOPHAGY 9"/>
    <property type="match status" value="1"/>
</dbReference>
<evidence type="ECO:0000256" key="16">
    <source>
        <dbReference type="ARBA" id="ARBA00024615"/>
    </source>
</evidence>
<evidence type="ECO:0000256" key="19">
    <source>
        <dbReference type="RuleBase" id="RU364027"/>
    </source>
</evidence>
<dbReference type="OrthoDB" id="2020634at2759"/>
<evidence type="ECO:0000256" key="2">
    <source>
        <dbReference type="ARBA" id="ARBA00004477"/>
    </source>
</evidence>
<protein>
    <recommendedName>
        <fullName evidence="6 19">Autophagy-related protein 9</fullName>
    </recommendedName>
</protein>
<evidence type="ECO:0000256" key="14">
    <source>
        <dbReference type="ARBA" id="ARBA00023329"/>
    </source>
</evidence>
<feature type="transmembrane region" description="Helical" evidence="19">
    <location>
        <begin position="227"/>
        <end position="252"/>
    </location>
</feature>
<proteinExistence type="inferred from homology"/>
<evidence type="ECO:0000256" key="17">
    <source>
        <dbReference type="ARBA" id="ARBA00024621"/>
    </source>
</evidence>
<dbReference type="AlphaFoldDB" id="A0A5J5ENP5"/>
<feature type="region of interest" description="Disordered" evidence="20">
    <location>
        <begin position="790"/>
        <end position="831"/>
    </location>
</feature>
<dbReference type="InterPro" id="IPR007241">
    <property type="entry name" value="Autophagy-rel_prot_9"/>
</dbReference>
<feature type="transmembrane region" description="Helical" evidence="19">
    <location>
        <begin position="272"/>
        <end position="290"/>
    </location>
</feature>
<evidence type="ECO:0000256" key="11">
    <source>
        <dbReference type="ARBA" id="ARBA00023034"/>
    </source>
</evidence>
<evidence type="ECO:0000256" key="20">
    <source>
        <dbReference type="SAM" id="MobiDB-lite"/>
    </source>
</evidence>
<dbReference type="Proteomes" id="UP000326924">
    <property type="component" value="Unassembled WGS sequence"/>
</dbReference>
<comment type="caution">
    <text evidence="21">The sequence shown here is derived from an EMBL/GenBank/DDBJ whole genome shotgun (WGS) entry which is preliminary data.</text>
</comment>
<keyword evidence="12 19" id="KW-0445">Lipid transport</keyword>
<evidence type="ECO:0000256" key="13">
    <source>
        <dbReference type="ARBA" id="ARBA00023136"/>
    </source>
</evidence>
<evidence type="ECO:0000256" key="12">
    <source>
        <dbReference type="ARBA" id="ARBA00023055"/>
    </source>
</evidence>
<comment type="subcellular location">
    <subcellularLocation>
        <location evidence="1">Cytoplasmic vesicle membrane</location>
        <topology evidence="1">Multi-pass membrane protein</topology>
    </subcellularLocation>
    <subcellularLocation>
        <location evidence="2">Endoplasmic reticulum membrane</location>
        <topology evidence="2">Multi-pass membrane protein</topology>
    </subcellularLocation>
    <subcellularLocation>
        <location evidence="4">Golgi apparatus membrane</location>
        <topology evidence="4">Multi-pass membrane protein</topology>
    </subcellularLocation>
    <subcellularLocation>
        <location evidence="3 19">Preautophagosomal structure membrane</location>
        <topology evidence="3 19">Multi-pass membrane protein</topology>
    </subcellularLocation>
</comment>
<feature type="transmembrane region" description="Helical" evidence="19">
    <location>
        <begin position="529"/>
        <end position="550"/>
    </location>
</feature>